<dbReference type="PROSITE" id="PS50995">
    <property type="entry name" value="HTH_MARR_2"/>
    <property type="match status" value="1"/>
</dbReference>
<dbReference type="GO" id="GO:0003700">
    <property type="term" value="F:DNA-binding transcription factor activity"/>
    <property type="evidence" value="ECO:0007669"/>
    <property type="project" value="InterPro"/>
</dbReference>
<evidence type="ECO:0000313" key="2">
    <source>
        <dbReference type="EMBL" id="RST82827.1"/>
    </source>
</evidence>
<keyword evidence="3" id="KW-1185">Reference proteome</keyword>
<dbReference type="Proteomes" id="UP000278398">
    <property type="component" value="Unassembled WGS sequence"/>
</dbReference>
<evidence type="ECO:0000259" key="1">
    <source>
        <dbReference type="PROSITE" id="PS50995"/>
    </source>
</evidence>
<dbReference type="EMBL" id="RWKW01000113">
    <property type="protein sequence ID" value="RST82827.1"/>
    <property type="molecule type" value="Genomic_DNA"/>
</dbReference>
<dbReference type="SMART" id="SM00347">
    <property type="entry name" value="HTH_MARR"/>
    <property type="match status" value="1"/>
</dbReference>
<dbReference type="GO" id="GO:0006950">
    <property type="term" value="P:response to stress"/>
    <property type="evidence" value="ECO:0007669"/>
    <property type="project" value="TreeGrafter"/>
</dbReference>
<evidence type="ECO:0000313" key="3">
    <source>
        <dbReference type="Proteomes" id="UP000278398"/>
    </source>
</evidence>
<dbReference type="Gene3D" id="1.10.10.10">
    <property type="entry name" value="Winged helix-like DNA-binding domain superfamily/Winged helix DNA-binding domain"/>
    <property type="match status" value="1"/>
</dbReference>
<dbReference type="RefSeq" id="WP_126702316.1">
    <property type="nucleotide sequence ID" value="NZ_RWKW01000113.1"/>
</dbReference>
<name>A0A3R9Y9U1_9HYPH</name>
<proteinExistence type="predicted"/>
<dbReference type="PANTHER" id="PTHR33164">
    <property type="entry name" value="TRANSCRIPTIONAL REGULATOR, MARR FAMILY"/>
    <property type="match status" value="1"/>
</dbReference>
<dbReference type="InterPro" id="IPR000835">
    <property type="entry name" value="HTH_MarR-typ"/>
</dbReference>
<dbReference type="OrthoDB" id="582199at2"/>
<dbReference type="AlphaFoldDB" id="A0A3R9Y9U1"/>
<dbReference type="InterPro" id="IPR039422">
    <property type="entry name" value="MarR/SlyA-like"/>
</dbReference>
<comment type="caution">
    <text evidence="2">The sequence shown here is derived from an EMBL/GenBank/DDBJ whole genome shotgun (WGS) entry which is preliminary data.</text>
</comment>
<organism evidence="2 3">
    <name type="scientific">Aquibium carbonis</name>
    <dbReference type="NCBI Taxonomy" id="2495581"/>
    <lineage>
        <taxon>Bacteria</taxon>
        <taxon>Pseudomonadati</taxon>
        <taxon>Pseudomonadota</taxon>
        <taxon>Alphaproteobacteria</taxon>
        <taxon>Hyphomicrobiales</taxon>
        <taxon>Phyllobacteriaceae</taxon>
        <taxon>Aquibium</taxon>
    </lineage>
</organism>
<reference evidence="2 3" key="1">
    <citation type="submission" date="2018-12" db="EMBL/GenBank/DDBJ databases">
        <title>Mesorhizobium carbonis sp. nov., isolated from coal mine water.</title>
        <authorList>
            <person name="Xin W."/>
            <person name="Xu Z."/>
            <person name="Xiang F."/>
            <person name="Zhang J."/>
            <person name="Xi L."/>
            <person name="Liu J."/>
        </authorList>
    </citation>
    <scope>NUCLEOTIDE SEQUENCE [LARGE SCALE GENOMIC DNA]</scope>
    <source>
        <strain evidence="2 3">B2.3</strain>
    </source>
</reference>
<dbReference type="PANTHER" id="PTHR33164:SF99">
    <property type="entry name" value="MARR FAMILY REGULATORY PROTEIN"/>
    <property type="match status" value="1"/>
</dbReference>
<dbReference type="SUPFAM" id="SSF46785">
    <property type="entry name" value="Winged helix' DNA-binding domain"/>
    <property type="match status" value="1"/>
</dbReference>
<protein>
    <submittedName>
        <fullName evidence="2">MarR family transcriptional regulator</fullName>
    </submittedName>
</protein>
<dbReference type="InterPro" id="IPR036390">
    <property type="entry name" value="WH_DNA-bd_sf"/>
</dbReference>
<gene>
    <name evidence="2" type="ORF">EJC49_23230</name>
</gene>
<dbReference type="Pfam" id="PF01047">
    <property type="entry name" value="MarR"/>
    <property type="match status" value="1"/>
</dbReference>
<sequence>MDRIEDCISFLLGKATQQVARRSRDALAPFGVTPVQFAALRILWERDGQSCAEMGARLLLDSATMTGIVDRLETAGLVERRPDPEGDRRINRIYLGDEGRARCRSMNAAMDGVNAEVDRILGQRTPGLRQALALLGEVEPRAAEPTDRSPG</sequence>
<feature type="domain" description="HTH marR-type" evidence="1">
    <location>
        <begin position="5"/>
        <end position="140"/>
    </location>
</feature>
<dbReference type="InterPro" id="IPR036388">
    <property type="entry name" value="WH-like_DNA-bd_sf"/>
</dbReference>
<accession>A0A3R9Y9U1</accession>